<name>A0AAV7JP09_9METZ</name>
<sequence>MKQLDGVEWEIKNKDKLLAEVQIKGPKFFLNNYKLRIYCTKVSLLGGEQLKFYLKRIAGEFDNILGEDFITHYRIIIVNKQDYTKSYNEEGRMNYQLKIGVNSDDMFLIPAWTYRSYLTANKSLFIRFYFDVNNSVALKSF</sequence>
<dbReference type="InterPro" id="IPR008974">
    <property type="entry name" value="TRAF-like"/>
</dbReference>
<dbReference type="SUPFAM" id="SSF49599">
    <property type="entry name" value="TRAF domain-like"/>
    <property type="match status" value="1"/>
</dbReference>
<evidence type="ECO:0000313" key="1">
    <source>
        <dbReference type="EMBL" id="KAI6650199.1"/>
    </source>
</evidence>
<organism evidence="1 2">
    <name type="scientific">Oopsacas minuta</name>
    <dbReference type="NCBI Taxonomy" id="111878"/>
    <lineage>
        <taxon>Eukaryota</taxon>
        <taxon>Metazoa</taxon>
        <taxon>Porifera</taxon>
        <taxon>Hexactinellida</taxon>
        <taxon>Hexasterophora</taxon>
        <taxon>Lyssacinosida</taxon>
        <taxon>Leucopsacidae</taxon>
        <taxon>Oopsacas</taxon>
    </lineage>
</organism>
<gene>
    <name evidence="1" type="ORF">LOD99_6116</name>
</gene>
<dbReference type="AlphaFoldDB" id="A0AAV7JP09"/>
<accession>A0AAV7JP09</accession>
<dbReference type="Proteomes" id="UP001165289">
    <property type="component" value="Unassembled WGS sequence"/>
</dbReference>
<protein>
    <submittedName>
        <fullName evidence="1">Uncharacterized protein</fullName>
    </submittedName>
</protein>
<reference evidence="1 2" key="1">
    <citation type="journal article" date="2023" name="BMC Biol.">
        <title>The compact genome of the sponge Oopsacas minuta (Hexactinellida) is lacking key metazoan core genes.</title>
        <authorList>
            <person name="Santini S."/>
            <person name="Schenkelaars Q."/>
            <person name="Jourda C."/>
            <person name="Duchesne M."/>
            <person name="Belahbib H."/>
            <person name="Rocher C."/>
            <person name="Selva M."/>
            <person name="Riesgo A."/>
            <person name="Vervoort M."/>
            <person name="Leys S.P."/>
            <person name="Kodjabachian L."/>
            <person name="Le Bivic A."/>
            <person name="Borchiellini C."/>
            <person name="Claverie J.M."/>
            <person name="Renard E."/>
        </authorList>
    </citation>
    <scope>NUCLEOTIDE SEQUENCE [LARGE SCALE GENOMIC DNA]</scope>
    <source>
        <strain evidence="1">SPO-2</strain>
    </source>
</reference>
<keyword evidence="2" id="KW-1185">Reference proteome</keyword>
<dbReference type="Gene3D" id="2.60.210.10">
    <property type="entry name" value="Apoptosis, Tumor Necrosis Factor Receptor Associated Protein 2, Chain A"/>
    <property type="match status" value="1"/>
</dbReference>
<evidence type="ECO:0000313" key="2">
    <source>
        <dbReference type="Proteomes" id="UP001165289"/>
    </source>
</evidence>
<dbReference type="EMBL" id="JAKMXF010000313">
    <property type="protein sequence ID" value="KAI6650199.1"/>
    <property type="molecule type" value="Genomic_DNA"/>
</dbReference>
<comment type="caution">
    <text evidence="1">The sequence shown here is derived from an EMBL/GenBank/DDBJ whole genome shotgun (WGS) entry which is preliminary data.</text>
</comment>
<proteinExistence type="predicted"/>